<feature type="domain" description="Radical SAM core" evidence="8">
    <location>
        <begin position="1"/>
        <end position="222"/>
    </location>
</feature>
<dbReference type="InterPro" id="IPR006638">
    <property type="entry name" value="Elp3/MiaA/NifB-like_rSAM"/>
</dbReference>
<evidence type="ECO:0000256" key="6">
    <source>
        <dbReference type="ARBA" id="ARBA00023014"/>
    </source>
</evidence>
<proteinExistence type="inferred from homology"/>
<evidence type="ECO:0000256" key="4">
    <source>
        <dbReference type="ARBA" id="ARBA00022723"/>
    </source>
</evidence>
<dbReference type="SFLD" id="SFLDF00562">
    <property type="entry name" value="HemN-like__clustered_with_heat"/>
    <property type="match status" value="1"/>
</dbReference>
<dbReference type="PANTHER" id="PTHR13932:SF5">
    <property type="entry name" value="RADICAL S-ADENOSYL METHIONINE DOMAIN-CONTAINING PROTEIN 1, MITOCHONDRIAL"/>
    <property type="match status" value="1"/>
</dbReference>
<dbReference type="CDD" id="cd01335">
    <property type="entry name" value="Radical_SAM"/>
    <property type="match status" value="1"/>
</dbReference>
<dbReference type="GO" id="GO:0004109">
    <property type="term" value="F:coproporphyrinogen oxidase activity"/>
    <property type="evidence" value="ECO:0007669"/>
    <property type="project" value="InterPro"/>
</dbReference>
<dbReference type="Pfam" id="PF04055">
    <property type="entry name" value="Radical_SAM"/>
    <property type="match status" value="1"/>
</dbReference>
<dbReference type="GO" id="GO:0005737">
    <property type="term" value="C:cytoplasm"/>
    <property type="evidence" value="ECO:0007669"/>
    <property type="project" value="InterPro"/>
</dbReference>
<dbReference type="GO" id="GO:0051539">
    <property type="term" value="F:4 iron, 4 sulfur cluster binding"/>
    <property type="evidence" value="ECO:0007669"/>
    <property type="project" value="InterPro"/>
</dbReference>
<dbReference type="InterPro" id="IPR007197">
    <property type="entry name" value="rSAM"/>
</dbReference>
<dbReference type="SFLD" id="SFLDG01065">
    <property type="entry name" value="anaerobic_coproporphyrinogen-I"/>
    <property type="match status" value="1"/>
</dbReference>
<dbReference type="InterPro" id="IPR004559">
    <property type="entry name" value="HemW-like"/>
</dbReference>
<dbReference type="PROSITE" id="PS51918">
    <property type="entry name" value="RADICAL_SAM"/>
    <property type="match status" value="1"/>
</dbReference>
<keyword evidence="2" id="KW-0349">Heme</keyword>
<evidence type="ECO:0000259" key="8">
    <source>
        <dbReference type="PROSITE" id="PS51918"/>
    </source>
</evidence>
<dbReference type="Gene3D" id="3.20.20.70">
    <property type="entry name" value="Aldolase class I"/>
    <property type="match status" value="1"/>
</dbReference>
<keyword evidence="6" id="KW-0411">Iron-sulfur</keyword>
<evidence type="ECO:0000256" key="3">
    <source>
        <dbReference type="ARBA" id="ARBA00022691"/>
    </source>
</evidence>
<evidence type="ECO:0000256" key="5">
    <source>
        <dbReference type="ARBA" id="ARBA00023004"/>
    </source>
</evidence>
<dbReference type="InterPro" id="IPR034505">
    <property type="entry name" value="Coproporphyrinogen-III_oxidase"/>
</dbReference>
<organism evidence="9">
    <name type="scientific">marine metagenome</name>
    <dbReference type="NCBI Taxonomy" id="408172"/>
    <lineage>
        <taxon>unclassified sequences</taxon>
        <taxon>metagenomes</taxon>
        <taxon>ecological metagenomes</taxon>
    </lineage>
</organism>
<feature type="non-terminal residue" evidence="9">
    <location>
        <position position="222"/>
    </location>
</feature>
<protein>
    <recommendedName>
        <fullName evidence="8">Radical SAM core domain-containing protein</fullName>
    </recommendedName>
</protein>
<dbReference type="PANTHER" id="PTHR13932">
    <property type="entry name" value="COPROPORPHYRINIGEN III OXIDASE"/>
    <property type="match status" value="1"/>
</dbReference>
<evidence type="ECO:0000313" key="9">
    <source>
        <dbReference type="EMBL" id="SVC92076.1"/>
    </source>
</evidence>
<keyword evidence="5" id="KW-0408">Iron</keyword>
<dbReference type="InterPro" id="IPR013785">
    <property type="entry name" value="Aldolase_TIM"/>
</dbReference>
<dbReference type="AlphaFoldDB" id="A0A382R313"/>
<name>A0A382R313_9ZZZZ</name>
<dbReference type="SUPFAM" id="SSF102114">
    <property type="entry name" value="Radical SAM enzymes"/>
    <property type="match status" value="1"/>
</dbReference>
<evidence type="ECO:0000256" key="7">
    <source>
        <dbReference type="ARBA" id="ARBA00023186"/>
    </source>
</evidence>
<dbReference type="NCBIfam" id="TIGR00539">
    <property type="entry name" value="hemN_rel"/>
    <property type="match status" value="1"/>
</dbReference>
<comment type="similarity">
    <text evidence="1">Belongs to the anaerobic coproporphyrinogen-III oxidase family. HemW subfamily.</text>
</comment>
<dbReference type="GO" id="GO:0006779">
    <property type="term" value="P:porphyrin-containing compound biosynthetic process"/>
    <property type="evidence" value="ECO:0007669"/>
    <property type="project" value="InterPro"/>
</dbReference>
<sequence length="222" mass="25369">LDLSLYIHIPFCQTKCPYCDFNTYAKIEHLMPSYIDALCKELLLWSSVLKPHPIRTIFFGGGTPSYLPADDLKRILDLATKNFEGDTSEITIEVNPNDIEDANINGFMDMGINRISMGTQSFQDSILKTLGRTHFADTAINCYKKLRDKGFDNISLDLMYGIPYQTLKDWKDSLKIVSELEPDHLSLYCLTLEKHTPMQRMIDMGELEFADDDLAADMYILC</sequence>
<dbReference type="EMBL" id="UINC01118742">
    <property type="protein sequence ID" value="SVC92076.1"/>
    <property type="molecule type" value="Genomic_DNA"/>
</dbReference>
<gene>
    <name evidence="9" type="ORF">METZ01_LOCUS344930</name>
</gene>
<dbReference type="InterPro" id="IPR058240">
    <property type="entry name" value="rSAM_sf"/>
</dbReference>
<accession>A0A382R313</accession>
<evidence type="ECO:0000256" key="2">
    <source>
        <dbReference type="ARBA" id="ARBA00022617"/>
    </source>
</evidence>
<keyword evidence="3" id="KW-0949">S-adenosyl-L-methionine</keyword>
<keyword evidence="4" id="KW-0479">Metal-binding</keyword>
<keyword evidence="7" id="KW-0143">Chaperone</keyword>
<dbReference type="SFLD" id="SFLDG01082">
    <property type="entry name" value="B12-binding_domain_containing"/>
    <property type="match status" value="1"/>
</dbReference>
<evidence type="ECO:0000256" key="1">
    <source>
        <dbReference type="ARBA" id="ARBA00006100"/>
    </source>
</evidence>
<dbReference type="SMART" id="SM00729">
    <property type="entry name" value="Elp3"/>
    <property type="match status" value="1"/>
</dbReference>
<dbReference type="GO" id="GO:0046872">
    <property type="term" value="F:metal ion binding"/>
    <property type="evidence" value="ECO:0007669"/>
    <property type="project" value="UniProtKB-KW"/>
</dbReference>
<dbReference type="SFLD" id="SFLDS00029">
    <property type="entry name" value="Radical_SAM"/>
    <property type="match status" value="1"/>
</dbReference>
<feature type="non-terminal residue" evidence="9">
    <location>
        <position position="1"/>
    </location>
</feature>
<reference evidence="9" key="1">
    <citation type="submission" date="2018-05" db="EMBL/GenBank/DDBJ databases">
        <authorList>
            <person name="Lanie J.A."/>
            <person name="Ng W.-L."/>
            <person name="Kazmierczak K.M."/>
            <person name="Andrzejewski T.M."/>
            <person name="Davidsen T.M."/>
            <person name="Wayne K.J."/>
            <person name="Tettelin H."/>
            <person name="Glass J.I."/>
            <person name="Rusch D."/>
            <person name="Podicherti R."/>
            <person name="Tsui H.-C.T."/>
            <person name="Winkler M.E."/>
        </authorList>
    </citation>
    <scope>NUCLEOTIDE SEQUENCE</scope>
</reference>